<evidence type="ECO:0000313" key="7">
    <source>
        <dbReference type="Proteomes" id="UP000236333"/>
    </source>
</evidence>
<evidence type="ECO:0000313" key="6">
    <source>
        <dbReference type="EMBL" id="PNH04703.1"/>
    </source>
</evidence>
<evidence type="ECO:0000256" key="5">
    <source>
        <dbReference type="SAM" id="MobiDB-lite"/>
    </source>
</evidence>
<dbReference type="InterPro" id="IPR001585">
    <property type="entry name" value="TAL/FSA"/>
</dbReference>
<evidence type="ECO:0000256" key="3">
    <source>
        <dbReference type="ARBA" id="ARBA00022840"/>
    </source>
</evidence>
<keyword evidence="3" id="KW-0067">ATP-binding</keyword>
<proteinExistence type="inferred from homology"/>
<feature type="region of interest" description="Disordered" evidence="5">
    <location>
        <begin position="41"/>
        <end position="60"/>
    </location>
</feature>
<dbReference type="Proteomes" id="UP000236333">
    <property type="component" value="Unassembled WGS sequence"/>
</dbReference>
<dbReference type="FunFam" id="3.30.420.40:FF:000028">
    <property type="entry name" value="heat shock 70 kDa protein-like"/>
    <property type="match status" value="2"/>
</dbReference>
<gene>
    <name evidence="6" type="ORF">TSOC_009106</name>
</gene>
<evidence type="ECO:0000256" key="2">
    <source>
        <dbReference type="ARBA" id="ARBA00022741"/>
    </source>
</evidence>
<dbReference type="AlphaFoldDB" id="A0A2J7ZWQ0"/>
<comment type="similarity">
    <text evidence="1">Belongs to the heat shock protein 70 family.</text>
</comment>
<dbReference type="Pfam" id="PF00012">
    <property type="entry name" value="HSP70"/>
    <property type="match status" value="2"/>
</dbReference>
<dbReference type="PANTHER" id="PTHR19375">
    <property type="entry name" value="HEAT SHOCK PROTEIN 70KDA"/>
    <property type="match status" value="1"/>
</dbReference>
<dbReference type="GO" id="GO:0005975">
    <property type="term" value="P:carbohydrate metabolic process"/>
    <property type="evidence" value="ECO:0007669"/>
    <property type="project" value="InterPro"/>
</dbReference>
<feature type="non-terminal residue" evidence="6">
    <location>
        <position position="444"/>
    </location>
</feature>
<dbReference type="PRINTS" id="PR00301">
    <property type="entry name" value="HEATSHOCK70"/>
</dbReference>
<accession>A0A2J7ZWQ0</accession>
<dbReference type="PROSITE" id="PS00297">
    <property type="entry name" value="HSP70_1"/>
    <property type="match status" value="2"/>
</dbReference>
<organism evidence="6 7">
    <name type="scientific">Tetrabaena socialis</name>
    <dbReference type="NCBI Taxonomy" id="47790"/>
    <lineage>
        <taxon>Eukaryota</taxon>
        <taxon>Viridiplantae</taxon>
        <taxon>Chlorophyta</taxon>
        <taxon>core chlorophytes</taxon>
        <taxon>Chlorophyceae</taxon>
        <taxon>CS clade</taxon>
        <taxon>Chlamydomonadales</taxon>
        <taxon>Tetrabaenaceae</taxon>
        <taxon>Tetrabaena</taxon>
    </lineage>
</organism>
<reference evidence="6 7" key="1">
    <citation type="journal article" date="2017" name="Mol. Biol. Evol.">
        <title>The 4-celled Tetrabaena socialis nuclear genome reveals the essential components for genetic control of cell number at the origin of multicellularity in the volvocine lineage.</title>
        <authorList>
            <person name="Featherston J."/>
            <person name="Arakaki Y."/>
            <person name="Hanschen E.R."/>
            <person name="Ferris P.J."/>
            <person name="Michod R.E."/>
            <person name="Olson B.J.S.C."/>
            <person name="Nozaki H."/>
            <person name="Durand P.M."/>
        </authorList>
    </citation>
    <scope>NUCLEOTIDE SEQUENCE [LARGE SCALE GENOMIC DNA]</scope>
    <source>
        <strain evidence="6 7">NIES-571</strain>
    </source>
</reference>
<evidence type="ECO:0000256" key="4">
    <source>
        <dbReference type="ARBA" id="ARBA00023270"/>
    </source>
</evidence>
<keyword evidence="4" id="KW-0704">Schiff base</keyword>
<dbReference type="GO" id="GO:0005524">
    <property type="term" value="F:ATP binding"/>
    <property type="evidence" value="ECO:0007669"/>
    <property type="project" value="UniProtKB-KW"/>
</dbReference>
<evidence type="ECO:0000256" key="1">
    <source>
        <dbReference type="ARBA" id="ARBA00007381"/>
    </source>
</evidence>
<dbReference type="Gene3D" id="3.30.420.40">
    <property type="match status" value="2"/>
</dbReference>
<dbReference type="SUPFAM" id="SSF51569">
    <property type="entry name" value="Aldolase"/>
    <property type="match status" value="1"/>
</dbReference>
<name>A0A2J7ZWQ0_9CHLO</name>
<dbReference type="InterPro" id="IPR013126">
    <property type="entry name" value="Hsp_70_fam"/>
</dbReference>
<protein>
    <submittedName>
        <fullName evidence="6">Luminal-binding protein 2</fullName>
    </submittedName>
</protein>
<keyword evidence="7" id="KW-1185">Reference proteome</keyword>
<dbReference type="SUPFAM" id="SSF53067">
    <property type="entry name" value="Actin-like ATPase domain"/>
    <property type="match status" value="2"/>
</dbReference>
<dbReference type="Gene3D" id="3.20.20.70">
    <property type="entry name" value="Aldolase class I"/>
    <property type="match status" value="1"/>
</dbReference>
<dbReference type="InterPro" id="IPR013785">
    <property type="entry name" value="Aldolase_TIM"/>
</dbReference>
<comment type="caution">
    <text evidence="6">The sequence shown here is derived from an EMBL/GenBank/DDBJ whole genome shotgun (WGS) entry which is preliminary data.</text>
</comment>
<keyword evidence="2" id="KW-0547">Nucleotide-binding</keyword>
<dbReference type="GO" id="GO:0140662">
    <property type="term" value="F:ATP-dependent protein folding chaperone"/>
    <property type="evidence" value="ECO:0007669"/>
    <property type="project" value="InterPro"/>
</dbReference>
<dbReference type="OrthoDB" id="1711136at2759"/>
<dbReference type="InterPro" id="IPR018181">
    <property type="entry name" value="Heat_shock_70_CS"/>
</dbReference>
<sequence length="444" mass="47732">MFGDALVLPGCPALGSLKPSCRGHPGTQCASSNASASTTVSTRYPSSLLHPTTLKRDPTSNPSTNLRLFIDSASPTEWEQWLSTNLFYGVTTNPVILEKDGQRCTLSNLTRLCRLGEDLGAQELQFQAWGDCAQKLVSVALDIFGMNPAIVVVKLPCTVEGLKAAALLHGSSVRVTMTGLYTSSQVLLAQNIGADYAAPYLGRMGDAYGTERGYQEVVDMQRILTAQKSRTRLLVASIRDTASMASLAAEGCDTFTISPATASKLFNVSHTMDAAEAFEALACVSFARAEEEKLGTVIGIDLGTTYSCVGVYKNGRVEIIANDQGNRITPSYVDKAQRTFTDTERLVGDSAKNQATVNPKRTYDVKRLIGRRARRSLGCITAQTMGRTDDALACVSFARAEEEKLGTVIGIDLGTTYSCVGVYKNGRVEIIANDQGNRITPSYV</sequence>
<dbReference type="InterPro" id="IPR043129">
    <property type="entry name" value="ATPase_NBD"/>
</dbReference>
<dbReference type="Pfam" id="PF00923">
    <property type="entry name" value="TAL_FSA"/>
    <property type="match status" value="1"/>
</dbReference>
<dbReference type="EMBL" id="PGGS01000366">
    <property type="protein sequence ID" value="PNH04703.1"/>
    <property type="molecule type" value="Genomic_DNA"/>
</dbReference>